<protein>
    <submittedName>
        <fullName evidence="2">Uncharacterized protein</fullName>
    </submittedName>
</protein>
<proteinExistence type="predicted"/>
<sequence length="55" mass="6110">MIDYSDISGQPHGSAPTRPSSKLRALVSNCCTQRYRLRNGNMLESFRYEAATAGM</sequence>
<name>A0A074Z6M2_OPIVI</name>
<accession>A0A074Z6M2</accession>
<dbReference type="EMBL" id="KL596987">
    <property type="protein sequence ID" value="KER21187.1"/>
    <property type="molecule type" value="Genomic_DNA"/>
</dbReference>
<dbReference type="KEGG" id="ovi:T265_15153"/>
<evidence type="ECO:0000313" key="3">
    <source>
        <dbReference type="Proteomes" id="UP000054324"/>
    </source>
</evidence>
<feature type="region of interest" description="Disordered" evidence="1">
    <location>
        <begin position="1"/>
        <end position="22"/>
    </location>
</feature>
<keyword evidence="3" id="KW-1185">Reference proteome</keyword>
<organism evidence="2 3">
    <name type="scientific">Opisthorchis viverrini</name>
    <name type="common">Southeast Asian liver fluke</name>
    <dbReference type="NCBI Taxonomy" id="6198"/>
    <lineage>
        <taxon>Eukaryota</taxon>
        <taxon>Metazoa</taxon>
        <taxon>Spiralia</taxon>
        <taxon>Lophotrochozoa</taxon>
        <taxon>Platyhelminthes</taxon>
        <taxon>Trematoda</taxon>
        <taxon>Digenea</taxon>
        <taxon>Opisthorchiida</taxon>
        <taxon>Opisthorchiata</taxon>
        <taxon>Opisthorchiidae</taxon>
        <taxon>Opisthorchis</taxon>
    </lineage>
</organism>
<dbReference type="AlphaFoldDB" id="A0A074Z6M2"/>
<dbReference type="GeneID" id="20329318"/>
<gene>
    <name evidence="2" type="ORF">T265_15153</name>
</gene>
<dbReference type="RefSeq" id="XP_009175076.1">
    <property type="nucleotide sequence ID" value="XM_009176812.1"/>
</dbReference>
<feature type="non-terminal residue" evidence="2">
    <location>
        <position position="55"/>
    </location>
</feature>
<evidence type="ECO:0000256" key="1">
    <source>
        <dbReference type="SAM" id="MobiDB-lite"/>
    </source>
</evidence>
<reference evidence="2 3" key="1">
    <citation type="submission" date="2013-11" db="EMBL/GenBank/DDBJ databases">
        <title>Opisthorchis viverrini - life in the bile duct.</title>
        <authorList>
            <person name="Young N.D."/>
            <person name="Nagarajan N."/>
            <person name="Lin S.J."/>
            <person name="Korhonen P.K."/>
            <person name="Jex A.R."/>
            <person name="Hall R.S."/>
            <person name="Safavi-Hemami H."/>
            <person name="Kaewkong W."/>
            <person name="Bertrand D."/>
            <person name="Gao S."/>
            <person name="Seet Q."/>
            <person name="Wongkham S."/>
            <person name="Teh B.T."/>
            <person name="Wongkham C."/>
            <person name="Intapan P.M."/>
            <person name="Maleewong W."/>
            <person name="Yang X."/>
            <person name="Hu M."/>
            <person name="Wang Z."/>
            <person name="Hofmann A."/>
            <person name="Sternberg P.W."/>
            <person name="Tan P."/>
            <person name="Wang J."/>
            <person name="Gasser R.B."/>
        </authorList>
    </citation>
    <scope>NUCLEOTIDE SEQUENCE [LARGE SCALE GENOMIC DNA]</scope>
</reference>
<dbReference type="Proteomes" id="UP000054324">
    <property type="component" value="Unassembled WGS sequence"/>
</dbReference>
<evidence type="ECO:0000313" key="2">
    <source>
        <dbReference type="EMBL" id="KER21187.1"/>
    </source>
</evidence>
<dbReference type="CTD" id="20329318"/>